<dbReference type="SUPFAM" id="SSF51735">
    <property type="entry name" value="NAD(P)-binding Rossmann-fold domains"/>
    <property type="match status" value="1"/>
</dbReference>
<organism evidence="3 4">
    <name type="scientific">Bimuria novae-zelandiae CBS 107.79</name>
    <dbReference type="NCBI Taxonomy" id="1447943"/>
    <lineage>
        <taxon>Eukaryota</taxon>
        <taxon>Fungi</taxon>
        <taxon>Dikarya</taxon>
        <taxon>Ascomycota</taxon>
        <taxon>Pezizomycotina</taxon>
        <taxon>Dothideomycetes</taxon>
        <taxon>Pleosporomycetidae</taxon>
        <taxon>Pleosporales</taxon>
        <taxon>Massarineae</taxon>
        <taxon>Didymosphaeriaceae</taxon>
        <taxon>Bimuria</taxon>
    </lineage>
</organism>
<sequence>MDFKRSVIITGGTMNMGYHAALTIARQHPEWLVVLSSRSDSKHAADAINTTLSQKNTIYLPLDLSSTQNIRTYAKDWTLKGYPPIQALLLNAALQFPGEAEFTEDGIEKTFAITHAGHALLFHLLVPHLATGARVVVTASGVHDPKQPTGMPHPVYTTAEALAHPPTELAKGDGRVHYVNTKLSNVLWTYALQKRLDRAVPEHGVSVNSMDPGLMLGTGLTREYSPIMRWVWTHLFPKIMPILRLAFGAANIKTPQQSGEALARLAMAEEFASVKGKYFQGTKEQESSVESYEVKKQDDLWEWTVKFAARDSEELAQFERFA</sequence>
<reference evidence="3" key="1">
    <citation type="journal article" date="2020" name="Stud. Mycol.">
        <title>101 Dothideomycetes genomes: a test case for predicting lifestyles and emergence of pathogens.</title>
        <authorList>
            <person name="Haridas S."/>
            <person name="Albert R."/>
            <person name="Binder M."/>
            <person name="Bloem J."/>
            <person name="Labutti K."/>
            <person name="Salamov A."/>
            <person name="Andreopoulos B."/>
            <person name="Baker S."/>
            <person name="Barry K."/>
            <person name="Bills G."/>
            <person name="Bluhm B."/>
            <person name="Cannon C."/>
            <person name="Castanera R."/>
            <person name="Culley D."/>
            <person name="Daum C."/>
            <person name="Ezra D."/>
            <person name="Gonzalez J."/>
            <person name="Henrissat B."/>
            <person name="Kuo A."/>
            <person name="Liang C."/>
            <person name="Lipzen A."/>
            <person name="Lutzoni F."/>
            <person name="Magnuson J."/>
            <person name="Mondo S."/>
            <person name="Nolan M."/>
            <person name="Ohm R."/>
            <person name="Pangilinan J."/>
            <person name="Park H.-J."/>
            <person name="Ramirez L."/>
            <person name="Alfaro M."/>
            <person name="Sun H."/>
            <person name="Tritt A."/>
            <person name="Yoshinaga Y."/>
            <person name="Zwiers L.-H."/>
            <person name="Turgeon B."/>
            <person name="Goodwin S."/>
            <person name="Spatafora J."/>
            <person name="Crous P."/>
            <person name="Grigoriev I."/>
        </authorList>
    </citation>
    <scope>NUCLEOTIDE SEQUENCE</scope>
    <source>
        <strain evidence="3">CBS 107.79</strain>
    </source>
</reference>
<dbReference type="OrthoDB" id="542013at2759"/>
<dbReference type="InterPro" id="IPR036291">
    <property type="entry name" value="NAD(P)-bd_dom_sf"/>
</dbReference>
<dbReference type="InterPro" id="IPR002347">
    <property type="entry name" value="SDR_fam"/>
</dbReference>
<dbReference type="Gene3D" id="3.40.50.720">
    <property type="entry name" value="NAD(P)-binding Rossmann-like Domain"/>
    <property type="match status" value="1"/>
</dbReference>
<evidence type="ECO:0000313" key="4">
    <source>
        <dbReference type="Proteomes" id="UP000800036"/>
    </source>
</evidence>
<name>A0A6A5VIP9_9PLEO</name>
<dbReference type="EMBL" id="ML976664">
    <property type="protein sequence ID" value="KAF1977111.1"/>
    <property type="molecule type" value="Genomic_DNA"/>
</dbReference>
<evidence type="ECO:0000256" key="2">
    <source>
        <dbReference type="ARBA" id="ARBA00023002"/>
    </source>
</evidence>
<gene>
    <name evidence="3" type="ORF">BU23DRAFT_551047</name>
</gene>
<accession>A0A6A5VIP9</accession>
<evidence type="ECO:0000256" key="1">
    <source>
        <dbReference type="ARBA" id="ARBA00006484"/>
    </source>
</evidence>
<protein>
    <submittedName>
        <fullName evidence="3">NAD(P)-binding protein</fullName>
    </submittedName>
</protein>
<dbReference type="PANTHER" id="PTHR24320">
    <property type="entry name" value="RETINOL DEHYDROGENASE"/>
    <property type="match status" value="1"/>
</dbReference>
<dbReference type="PANTHER" id="PTHR24320:SF152">
    <property type="entry name" value="SHORT-CHAIN DEHYDROGENASE_REDUCTASE FAMILY PROTEIN"/>
    <property type="match status" value="1"/>
</dbReference>
<dbReference type="AlphaFoldDB" id="A0A6A5VIP9"/>
<evidence type="ECO:0000313" key="3">
    <source>
        <dbReference type="EMBL" id="KAF1977111.1"/>
    </source>
</evidence>
<keyword evidence="4" id="KW-1185">Reference proteome</keyword>
<proteinExistence type="inferred from homology"/>
<dbReference type="Pfam" id="PF00106">
    <property type="entry name" value="adh_short"/>
    <property type="match status" value="1"/>
</dbReference>
<dbReference type="GO" id="GO:0016491">
    <property type="term" value="F:oxidoreductase activity"/>
    <property type="evidence" value="ECO:0007669"/>
    <property type="project" value="UniProtKB-KW"/>
</dbReference>
<keyword evidence="2" id="KW-0560">Oxidoreductase</keyword>
<dbReference type="Proteomes" id="UP000800036">
    <property type="component" value="Unassembled WGS sequence"/>
</dbReference>
<comment type="similarity">
    <text evidence="1">Belongs to the short-chain dehydrogenases/reductases (SDR) family.</text>
</comment>